<dbReference type="SUPFAM" id="SSF56601">
    <property type="entry name" value="beta-lactamase/transpeptidase-like"/>
    <property type="match status" value="1"/>
</dbReference>
<feature type="domain" description="Penicillin-binding protein transpeptidase" evidence="20">
    <location>
        <begin position="329"/>
        <end position="606"/>
    </location>
</feature>
<evidence type="ECO:0000313" key="22">
    <source>
        <dbReference type="EMBL" id="GIM46790.1"/>
    </source>
</evidence>
<evidence type="ECO:0000256" key="18">
    <source>
        <dbReference type="SAM" id="MobiDB-lite"/>
    </source>
</evidence>
<evidence type="ECO:0000256" key="17">
    <source>
        <dbReference type="ARBA" id="ARBA00049902"/>
    </source>
</evidence>
<dbReference type="GO" id="GO:0009252">
    <property type="term" value="P:peptidoglycan biosynthetic process"/>
    <property type="evidence" value="ECO:0007669"/>
    <property type="project" value="UniProtKB-KW"/>
</dbReference>
<dbReference type="Pfam" id="PF00905">
    <property type="entry name" value="Transpeptidase"/>
    <property type="match status" value="1"/>
</dbReference>
<organism evidence="22 23">
    <name type="scientific">Collibacillus ludicampi</name>
    <dbReference type="NCBI Taxonomy" id="2771369"/>
    <lineage>
        <taxon>Bacteria</taxon>
        <taxon>Bacillati</taxon>
        <taxon>Bacillota</taxon>
        <taxon>Bacilli</taxon>
        <taxon>Bacillales</taxon>
        <taxon>Alicyclobacillaceae</taxon>
        <taxon>Collibacillus</taxon>
    </lineage>
</organism>
<evidence type="ECO:0000256" key="14">
    <source>
        <dbReference type="ARBA" id="ARBA00023268"/>
    </source>
</evidence>
<reference evidence="22" key="1">
    <citation type="journal article" date="2023" name="Int. J. Syst. Evol. Microbiol.">
        <title>Collibacillus ludicampi gen. nov., sp. nov., a new soil bacterium of the family Alicyclobacillaceae.</title>
        <authorList>
            <person name="Jojima T."/>
            <person name="Ioku Y."/>
            <person name="Fukuta Y."/>
            <person name="Shirasaka N."/>
            <person name="Matsumura Y."/>
            <person name="Mori M."/>
        </authorList>
    </citation>
    <scope>NUCLEOTIDE SEQUENCE</scope>
    <source>
        <strain evidence="22">TP075</strain>
    </source>
</reference>
<evidence type="ECO:0000256" key="1">
    <source>
        <dbReference type="ARBA" id="ARBA00007090"/>
    </source>
</evidence>
<protein>
    <submittedName>
        <fullName evidence="22">Penicillin-binding protein</fullName>
    </submittedName>
</protein>
<dbReference type="GO" id="GO:0008658">
    <property type="term" value="F:penicillin binding"/>
    <property type="evidence" value="ECO:0007669"/>
    <property type="project" value="InterPro"/>
</dbReference>
<comment type="catalytic activity">
    <reaction evidence="16">
        <text>Preferential cleavage: (Ac)2-L-Lys-D-Ala-|-D-Ala. Also transpeptidation of peptidyl-alanyl moieties that are N-acyl substituents of D-alanine.</text>
        <dbReference type="EC" id="3.4.16.4"/>
    </reaction>
</comment>
<comment type="similarity">
    <text evidence="2">In the N-terminal section; belongs to the glycosyltransferase 51 family.</text>
</comment>
<accession>A0AAV4LG29</accession>
<dbReference type="InterPro" id="IPR036950">
    <property type="entry name" value="PBP_transglycosylase"/>
</dbReference>
<dbReference type="InterPro" id="IPR001264">
    <property type="entry name" value="Glyco_trans_51"/>
</dbReference>
<dbReference type="FunFam" id="1.10.3810.10:FF:000001">
    <property type="entry name" value="Penicillin-binding protein 1A"/>
    <property type="match status" value="1"/>
</dbReference>
<dbReference type="GO" id="GO:0008955">
    <property type="term" value="F:peptidoglycan glycosyltransferase activity"/>
    <property type="evidence" value="ECO:0007669"/>
    <property type="project" value="UniProtKB-EC"/>
</dbReference>
<keyword evidence="23" id="KW-1185">Reference proteome</keyword>
<feature type="chain" id="PRO_5043954947" evidence="19">
    <location>
        <begin position="26"/>
        <end position="664"/>
    </location>
</feature>
<evidence type="ECO:0000256" key="8">
    <source>
        <dbReference type="ARBA" id="ARBA00022692"/>
    </source>
</evidence>
<evidence type="ECO:0000256" key="16">
    <source>
        <dbReference type="ARBA" id="ARBA00034000"/>
    </source>
</evidence>
<feature type="compositionally biased region" description="Basic and acidic residues" evidence="18">
    <location>
        <begin position="633"/>
        <end position="664"/>
    </location>
</feature>
<keyword evidence="4" id="KW-0121">Carboxypeptidase</keyword>
<evidence type="ECO:0000259" key="21">
    <source>
        <dbReference type="Pfam" id="PF00912"/>
    </source>
</evidence>
<evidence type="ECO:0000256" key="12">
    <source>
        <dbReference type="ARBA" id="ARBA00022989"/>
    </source>
</evidence>
<comment type="catalytic activity">
    <reaction evidence="17">
        <text>[GlcNAc-(1-&gt;4)-Mur2Ac(oyl-L-Ala-gamma-D-Glu-L-Lys-D-Ala-D-Ala)](n)-di-trans,octa-cis-undecaprenyl diphosphate + beta-D-GlcNAc-(1-&gt;4)-Mur2Ac(oyl-L-Ala-gamma-D-Glu-L-Lys-D-Ala-D-Ala)-di-trans,octa-cis-undecaprenyl diphosphate = [GlcNAc-(1-&gt;4)-Mur2Ac(oyl-L-Ala-gamma-D-Glu-L-Lys-D-Ala-D-Ala)](n+1)-di-trans,octa-cis-undecaprenyl diphosphate + di-trans,octa-cis-undecaprenyl diphosphate + H(+)</text>
        <dbReference type="Rhea" id="RHEA:23708"/>
        <dbReference type="Rhea" id="RHEA-COMP:9602"/>
        <dbReference type="Rhea" id="RHEA-COMP:9603"/>
        <dbReference type="ChEBI" id="CHEBI:15378"/>
        <dbReference type="ChEBI" id="CHEBI:58405"/>
        <dbReference type="ChEBI" id="CHEBI:60033"/>
        <dbReference type="ChEBI" id="CHEBI:78435"/>
        <dbReference type="EC" id="2.4.99.28"/>
    </reaction>
</comment>
<keyword evidence="11" id="KW-0573">Peptidoglycan synthesis</keyword>
<dbReference type="Proteomes" id="UP001057291">
    <property type="component" value="Unassembled WGS sequence"/>
</dbReference>
<evidence type="ECO:0000256" key="19">
    <source>
        <dbReference type="SAM" id="SignalP"/>
    </source>
</evidence>
<keyword evidence="8" id="KW-0812">Transmembrane</keyword>
<dbReference type="AlphaFoldDB" id="A0AAV4LG29"/>
<comment type="similarity">
    <text evidence="1">In the C-terminal section; belongs to the transpeptidase family.</text>
</comment>
<dbReference type="GO" id="GO:0006508">
    <property type="term" value="P:proteolysis"/>
    <property type="evidence" value="ECO:0007669"/>
    <property type="project" value="UniProtKB-KW"/>
</dbReference>
<dbReference type="GO" id="GO:0009002">
    <property type="term" value="F:serine-type D-Ala-D-Ala carboxypeptidase activity"/>
    <property type="evidence" value="ECO:0007669"/>
    <property type="project" value="UniProtKB-EC"/>
</dbReference>
<dbReference type="InterPro" id="IPR050396">
    <property type="entry name" value="Glycosyltr_51/Transpeptidase"/>
</dbReference>
<evidence type="ECO:0000256" key="15">
    <source>
        <dbReference type="ARBA" id="ARBA00023316"/>
    </source>
</evidence>
<evidence type="ECO:0000256" key="13">
    <source>
        <dbReference type="ARBA" id="ARBA00023136"/>
    </source>
</evidence>
<dbReference type="GO" id="GO:0008360">
    <property type="term" value="P:regulation of cell shape"/>
    <property type="evidence" value="ECO:0007669"/>
    <property type="project" value="UniProtKB-KW"/>
</dbReference>
<dbReference type="InterPro" id="IPR001460">
    <property type="entry name" value="PCN-bd_Tpept"/>
</dbReference>
<keyword evidence="6" id="KW-0328">Glycosyltransferase</keyword>
<dbReference type="GO" id="GO:0071555">
    <property type="term" value="P:cell wall organization"/>
    <property type="evidence" value="ECO:0007669"/>
    <property type="project" value="UniProtKB-KW"/>
</dbReference>
<dbReference type="InterPro" id="IPR012338">
    <property type="entry name" value="Beta-lactam/transpept-like"/>
</dbReference>
<dbReference type="GO" id="GO:0030288">
    <property type="term" value="C:outer membrane-bounded periplasmic space"/>
    <property type="evidence" value="ECO:0007669"/>
    <property type="project" value="TreeGrafter"/>
</dbReference>
<proteinExistence type="inferred from homology"/>
<evidence type="ECO:0000256" key="6">
    <source>
        <dbReference type="ARBA" id="ARBA00022676"/>
    </source>
</evidence>
<keyword evidence="10" id="KW-0133">Cell shape</keyword>
<keyword evidence="13" id="KW-0472">Membrane</keyword>
<sequence length="664" mass="73962">MWKRFAFSIGIAVVLSASATYAVKAAISIPPLDPNKLVQKRISTIIYDRNKKVIAEIQPNQAEPVPLSSVPVELQQALIAIEDKNFYEHKGFDIQGILRAAYRNFSHGETVEGASTITQQLVKGVYLSSDRTYERKVRELSLAADLEKRYTKEQILALYLNHVFFGAESTGIQAASKTYFGQSIEDMKKDPPLERLAKCALLAGLPQAPTDYNPFVHPDMALKRRNLVLDAMARNGYITPVMRDQAKQAPLYVLKEKPKPPAPNAPYYVEYVLYEAAQRLHMPEENLFKGGYKIYTDFDPGIQNIMEKAFQDPNNFHPNAADGTPVQAGMVVEDPKTGSILAIMGGRGPHEFLGLNRAYQIKRQPGSSFKPLMVYGPAIDTGRYNAASILNDRRISFGGYTPQDWDRKERGQVTMRDAIRMSWNIPAVSLLNQIGVETGKAFAERAGIHFHEWDTGLALAIGGMTQGVSPIEMADAYSAFDNKGVRIPAHVIERISTDDDKTLYENKPEPVQVMKESTADAMTSLLQVVVNEGTGTNARIPGRPVAGKTGTTEMIETESGNKDAWFVGYTPRYLASVWMGFDHTDIDHYLNRGGSEIPARLFREVISRVEADLPPESFATGPTPYIKPPQQETEPKKDQAKTAQDKNKEKEKEKEKTTKKSNDL</sequence>
<keyword evidence="12" id="KW-1133">Transmembrane helix</keyword>
<evidence type="ECO:0000259" key="20">
    <source>
        <dbReference type="Pfam" id="PF00905"/>
    </source>
</evidence>
<evidence type="ECO:0000256" key="4">
    <source>
        <dbReference type="ARBA" id="ARBA00022645"/>
    </source>
</evidence>
<dbReference type="EMBL" id="BOQE01000001">
    <property type="protein sequence ID" value="GIM46790.1"/>
    <property type="molecule type" value="Genomic_DNA"/>
</dbReference>
<dbReference type="Gene3D" id="3.40.710.10">
    <property type="entry name" value="DD-peptidase/beta-lactamase superfamily"/>
    <property type="match status" value="1"/>
</dbReference>
<keyword evidence="19" id="KW-0732">Signal</keyword>
<evidence type="ECO:0000313" key="23">
    <source>
        <dbReference type="Proteomes" id="UP001057291"/>
    </source>
</evidence>
<name>A0AAV4LG29_9BACL</name>
<evidence type="ECO:0000256" key="2">
    <source>
        <dbReference type="ARBA" id="ARBA00007739"/>
    </source>
</evidence>
<comment type="caution">
    <text evidence="22">The sequence shown here is derived from an EMBL/GenBank/DDBJ whole genome shotgun (WGS) entry which is preliminary data.</text>
</comment>
<evidence type="ECO:0000256" key="10">
    <source>
        <dbReference type="ARBA" id="ARBA00022960"/>
    </source>
</evidence>
<keyword evidence="15" id="KW-0961">Cell wall biogenesis/degradation</keyword>
<evidence type="ECO:0000256" key="5">
    <source>
        <dbReference type="ARBA" id="ARBA00022670"/>
    </source>
</evidence>
<evidence type="ECO:0000256" key="11">
    <source>
        <dbReference type="ARBA" id="ARBA00022984"/>
    </source>
</evidence>
<dbReference type="SUPFAM" id="SSF53955">
    <property type="entry name" value="Lysozyme-like"/>
    <property type="match status" value="1"/>
</dbReference>
<dbReference type="RefSeq" id="WP_282199844.1">
    <property type="nucleotide sequence ID" value="NZ_BOQE01000001.1"/>
</dbReference>
<dbReference type="Gene3D" id="1.10.3810.10">
    <property type="entry name" value="Biosynthetic peptidoglycan transglycosylase-like"/>
    <property type="match status" value="1"/>
</dbReference>
<keyword evidence="9" id="KW-0378">Hydrolase</keyword>
<keyword evidence="3" id="KW-1003">Cell membrane</keyword>
<gene>
    <name evidence="22" type="ORF">DNHGIG_23390</name>
</gene>
<dbReference type="PANTHER" id="PTHR32282:SF32">
    <property type="entry name" value="PENICILLIN-BINDING PROTEIN 2A"/>
    <property type="match status" value="1"/>
</dbReference>
<feature type="region of interest" description="Disordered" evidence="18">
    <location>
        <begin position="614"/>
        <end position="664"/>
    </location>
</feature>
<evidence type="ECO:0000256" key="9">
    <source>
        <dbReference type="ARBA" id="ARBA00022801"/>
    </source>
</evidence>
<dbReference type="PANTHER" id="PTHR32282">
    <property type="entry name" value="BINDING PROTEIN TRANSPEPTIDASE, PUTATIVE-RELATED"/>
    <property type="match status" value="1"/>
</dbReference>
<feature type="domain" description="Glycosyl transferase family 51" evidence="21">
    <location>
        <begin position="51"/>
        <end position="232"/>
    </location>
</feature>
<feature type="signal peptide" evidence="19">
    <location>
        <begin position="1"/>
        <end position="25"/>
    </location>
</feature>
<dbReference type="Pfam" id="PF00912">
    <property type="entry name" value="Transgly"/>
    <property type="match status" value="1"/>
</dbReference>
<evidence type="ECO:0000256" key="7">
    <source>
        <dbReference type="ARBA" id="ARBA00022679"/>
    </source>
</evidence>
<evidence type="ECO:0000256" key="3">
    <source>
        <dbReference type="ARBA" id="ARBA00022475"/>
    </source>
</evidence>
<keyword evidence="5" id="KW-0645">Protease</keyword>
<keyword evidence="7" id="KW-0808">Transferase</keyword>
<dbReference type="InterPro" id="IPR023346">
    <property type="entry name" value="Lysozyme-like_dom_sf"/>
</dbReference>
<keyword evidence="14" id="KW-0511">Multifunctional enzyme</keyword>
<dbReference type="NCBIfam" id="TIGR02074">
    <property type="entry name" value="PBP_1a_fam"/>
    <property type="match status" value="1"/>
</dbReference>